<dbReference type="InterPro" id="IPR025205">
    <property type="entry name" value="PilX/PilW_C"/>
</dbReference>
<dbReference type="Proteomes" id="UP001061302">
    <property type="component" value="Chromosome"/>
</dbReference>
<organism evidence="4 5">
    <name type="scientific">Chitiniphilus purpureus</name>
    <dbReference type="NCBI Taxonomy" id="2981137"/>
    <lineage>
        <taxon>Bacteria</taxon>
        <taxon>Pseudomonadati</taxon>
        <taxon>Pseudomonadota</taxon>
        <taxon>Betaproteobacteria</taxon>
        <taxon>Neisseriales</taxon>
        <taxon>Chitinibacteraceae</taxon>
        <taxon>Chitiniphilus</taxon>
    </lineage>
</organism>
<feature type="domain" description="Type 4 fimbrial biogenesis protein PilX N-terminal" evidence="3">
    <location>
        <begin position="8"/>
        <end position="58"/>
    </location>
</feature>
<evidence type="ECO:0000313" key="5">
    <source>
        <dbReference type="Proteomes" id="UP001061302"/>
    </source>
</evidence>
<keyword evidence="1" id="KW-0812">Transmembrane</keyword>
<keyword evidence="5" id="KW-1185">Reference proteome</keyword>
<dbReference type="InterPro" id="IPR025746">
    <property type="entry name" value="PilX_N_dom"/>
</dbReference>
<evidence type="ECO:0000259" key="2">
    <source>
        <dbReference type="Pfam" id="PF13681"/>
    </source>
</evidence>
<accession>A0ABY6DMS0</accession>
<proteinExistence type="predicted"/>
<feature type="domain" description="PilX/PilW C-terminal" evidence="2">
    <location>
        <begin position="128"/>
        <end position="175"/>
    </location>
</feature>
<evidence type="ECO:0000259" key="3">
    <source>
        <dbReference type="Pfam" id="PF14341"/>
    </source>
</evidence>
<keyword evidence="1" id="KW-1133">Transmembrane helix</keyword>
<dbReference type="Pfam" id="PF13681">
    <property type="entry name" value="PilX"/>
    <property type="match status" value="1"/>
</dbReference>
<evidence type="ECO:0000313" key="4">
    <source>
        <dbReference type="EMBL" id="UXY15649.1"/>
    </source>
</evidence>
<protein>
    <submittedName>
        <fullName evidence="4">PilX N-terminal domain-containing pilus assembly protein</fullName>
    </submittedName>
</protein>
<keyword evidence="1" id="KW-0472">Membrane</keyword>
<feature type="transmembrane region" description="Helical" evidence="1">
    <location>
        <begin position="9"/>
        <end position="30"/>
    </location>
</feature>
<dbReference type="RefSeq" id="WP_263125079.1">
    <property type="nucleotide sequence ID" value="NZ_CP106753.1"/>
</dbReference>
<reference evidence="4" key="1">
    <citation type="submission" date="2022-10" db="EMBL/GenBank/DDBJ databases">
        <title>Chitiniphilus purpureus sp. nov., a novel chitin-degrading bacterium isolated from crawfish pond sediment.</title>
        <authorList>
            <person name="Li K."/>
        </authorList>
    </citation>
    <scope>NUCLEOTIDE SEQUENCE</scope>
    <source>
        <strain evidence="4">CD1</strain>
    </source>
</reference>
<dbReference type="EMBL" id="CP106753">
    <property type="protein sequence ID" value="UXY15649.1"/>
    <property type="molecule type" value="Genomic_DNA"/>
</dbReference>
<name>A0ABY6DMS0_9NEIS</name>
<gene>
    <name evidence="4" type="ORF">N8I74_01145</name>
</gene>
<sequence length="180" mass="18883">MCFIARKRGFILITSVIFMLVLTLVVVYAVRSATVYERVAGNNRNHSQAFQAAEYALAQARGALVEEPPAVSASGCTGGACPKSYDTSRFDSPAFWIANQAATCAVNAACNNRGANKVPVGTPASFPSATGEQPRYVVRELGTASPGGKSCNFYEITAFGQGSNAQSASILRSVVKACDS</sequence>
<evidence type="ECO:0000256" key="1">
    <source>
        <dbReference type="SAM" id="Phobius"/>
    </source>
</evidence>
<dbReference type="Pfam" id="PF14341">
    <property type="entry name" value="PilX_N"/>
    <property type="match status" value="1"/>
</dbReference>